<evidence type="ECO:0000256" key="1">
    <source>
        <dbReference type="SAM" id="MobiDB-lite"/>
    </source>
</evidence>
<evidence type="ECO:0000313" key="2">
    <source>
        <dbReference type="EnsemblMetazoa" id="PPA28153.1"/>
    </source>
</evidence>
<reference evidence="2" key="2">
    <citation type="submission" date="2022-06" db="UniProtKB">
        <authorList>
            <consortium name="EnsemblMetazoa"/>
        </authorList>
    </citation>
    <scope>IDENTIFICATION</scope>
    <source>
        <strain evidence="2">PS312</strain>
    </source>
</reference>
<proteinExistence type="predicted"/>
<dbReference type="EnsemblMetazoa" id="PPA28153.1">
    <property type="protein sequence ID" value="PPA28153.1"/>
    <property type="gene ID" value="WBGene00117707"/>
</dbReference>
<reference evidence="3" key="1">
    <citation type="journal article" date="2008" name="Nat. Genet.">
        <title>The Pristionchus pacificus genome provides a unique perspective on nematode lifestyle and parasitism.</title>
        <authorList>
            <person name="Dieterich C."/>
            <person name="Clifton S.W."/>
            <person name="Schuster L.N."/>
            <person name="Chinwalla A."/>
            <person name="Delehaunty K."/>
            <person name="Dinkelacker I."/>
            <person name="Fulton L."/>
            <person name="Fulton R."/>
            <person name="Godfrey J."/>
            <person name="Minx P."/>
            <person name="Mitreva M."/>
            <person name="Roeseler W."/>
            <person name="Tian H."/>
            <person name="Witte H."/>
            <person name="Yang S.P."/>
            <person name="Wilson R.K."/>
            <person name="Sommer R.J."/>
        </authorList>
    </citation>
    <scope>NUCLEOTIDE SEQUENCE [LARGE SCALE GENOMIC DNA]</scope>
    <source>
        <strain evidence="3">PS312</strain>
    </source>
</reference>
<accession>A0A8R1YK62</accession>
<name>A0A454XS67_PRIPA</name>
<accession>A0A454XS67</accession>
<feature type="compositionally biased region" description="Basic and acidic residues" evidence="1">
    <location>
        <begin position="27"/>
        <end position="37"/>
    </location>
</feature>
<feature type="region of interest" description="Disordered" evidence="1">
    <location>
        <begin position="27"/>
        <end position="50"/>
    </location>
</feature>
<protein>
    <submittedName>
        <fullName evidence="2">Uncharacterized protein</fullName>
    </submittedName>
</protein>
<keyword evidence="3" id="KW-1185">Reference proteome</keyword>
<gene>
    <name evidence="2" type="primary">WBGene00117707</name>
</gene>
<dbReference type="AlphaFoldDB" id="A0A454XS67"/>
<sequence length="127" mass="13210">MEDAIRGSGGMNCTNNEPRILRRELFGENSSSRRNEGGNRTSVTIGGPGGFTINSRSDSSFAAAVTGGRNDDRSNCGSGSSVCVVNGNGNTTNANSDWKNGLIICSVTGDGNETIVKAGSETIHPRR</sequence>
<organism evidence="2 3">
    <name type="scientific">Pristionchus pacificus</name>
    <name type="common">Parasitic nematode worm</name>
    <dbReference type="NCBI Taxonomy" id="54126"/>
    <lineage>
        <taxon>Eukaryota</taxon>
        <taxon>Metazoa</taxon>
        <taxon>Ecdysozoa</taxon>
        <taxon>Nematoda</taxon>
        <taxon>Chromadorea</taxon>
        <taxon>Rhabditida</taxon>
        <taxon>Rhabditina</taxon>
        <taxon>Diplogasteromorpha</taxon>
        <taxon>Diplogasteroidea</taxon>
        <taxon>Neodiplogasteridae</taxon>
        <taxon>Pristionchus</taxon>
    </lineage>
</organism>
<dbReference type="Proteomes" id="UP000005239">
    <property type="component" value="Unassembled WGS sequence"/>
</dbReference>
<evidence type="ECO:0000313" key="3">
    <source>
        <dbReference type="Proteomes" id="UP000005239"/>
    </source>
</evidence>